<dbReference type="SUPFAM" id="SSF57829">
    <property type="entry name" value="Zn-binding ribosomal proteins"/>
    <property type="match status" value="1"/>
</dbReference>
<dbReference type="InterPro" id="IPR002677">
    <property type="entry name" value="Ribosomal_bL32"/>
</dbReference>
<evidence type="ECO:0000256" key="2">
    <source>
        <dbReference type="ARBA" id="ARBA00022980"/>
    </source>
</evidence>
<comment type="similarity">
    <text evidence="1">Belongs to the bacterial ribosomal protein bL32 family.</text>
</comment>
<dbReference type="GO" id="GO:0003735">
    <property type="term" value="F:structural constituent of ribosome"/>
    <property type="evidence" value="ECO:0007669"/>
    <property type="project" value="InterPro"/>
</dbReference>
<evidence type="ECO:0000256" key="3">
    <source>
        <dbReference type="ARBA" id="ARBA00023274"/>
    </source>
</evidence>
<keyword evidence="3" id="KW-0687">Ribonucleoprotein</keyword>
<dbReference type="PANTHER" id="PTHR35534">
    <property type="entry name" value="50S RIBOSOMAL PROTEIN L32"/>
    <property type="match status" value="1"/>
</dbReference>
<keyword evidence="2 4" id="KW-0689">Ribosomal protein</keyword>
<accession>A0A3B0V834</accession>
<dbReference type="GO" id="GO:0015934">
    <property type="term" value="C:large ribosomal subunit"/>
    <property type="evidence" value="ECO:0007669"/>
    <property type="project" value="InterPro"/>
</dbReference>
<gene>
    <name evidence="4" type="ORF">MNBD_BACTEROID07-2120</name>
</gene>
<evidence type="ECO:0000256" key="1">
    <source>
        <dbReference type="ARBA" id="ARBA00008560"/>
    </source>
</evidence>
<organism evidence="4">
    <name type="scientific">hydrothermal vent metagenome</name>
    <dbReference type="NCBI Taxonomy" id="652676"/>
    <lineage>
        <taxon>unclassified sequences</taxon>
        <taxon>metagenomes</taxon>
        <taxon>ecological metagenomes</taxon>
    </lineage>
</organism>
<dbReference type="InterPro" id="IPR011332">
    <property type="entry name" value="Ribosomal_zn-bd"/>
</dbReference>
<reference evidence="4" key="1">
    <citation type="submission" date="2018-06" db="EMBL/GenBank/DDBJ databases">
        <authorList>
            <person name="Zhirakovskaya E."/>
        </authorList>
    </citation>
    <scope>NUCLEOTIDE SEQUENCE</scope>
</reference>
<dbReference type="EMBL" id="UOET01000194">
    <property type="protein sequence ID" value="VAW28114.1"/>
    <property type="molecule type" value="Genomic_DNA"/>
</dbReference>
<dbReference type="HAMAP" id="MF_00340">
    <property type="entry name" value="Ribosomal_bL32"/>
    <property type="match status" value="1"/>
</dbReference>
<dbReference type="PANTHER" id="PTHR35534:SF1">
    <property type="entry name" value="LARGE RIBOSOMAL SUBUNIT PROTEIN BL32"/>
    <property type="match status" value="1"/>
</dbReference>
<dbReference type="Pfam" id="PF01783">
    <property type="entry name" value="Ribosomal_L32p"/>
    <property type="match status" value="1"/>
</dbReference>
<name>A0A3B0V834_9ZZZZ</name>
<dbReference type="InterPro" id="IPR044957">
    <property type="entry name" value="Ribosomal_bL32_bact"/>
</dbReference>
<dbReference type="AlphaFoldDB" id="A0A3B0V834"/>
<dbReference type="NCBIfam" id="TIGR01031">
    <property type="entry name" value="rpmF_bact"/>
    <property type="match status" value="1"/>
</dbReference>
<sequence>MAHPKRKISRTRRDKRRTHIKAHAPVLATCPTTGTVHVYHRAYYVDGDLYYKGKLVVQGTEA</sequence>
<dbReference type="GO" id="GO:0006412">
    <property type="term" value="P:translation"/>
    <property type="evidence" value="ECO:0007669"/>
    <property type="project" value="InterPro"/>
</dbReference>
<protein>
    <submittedName>
        <fullName evidence="4">LSU ribosomal protein L32p @ LSU ribosomal protein L32p, zinc-independent</fullName>
    </submittedName>
</protein>
<evidence type="ECO:0000313" key="4">
    <source>
        <dbReference type="EMBL" id="VAW28114.1"/>
    </source>
</evidence>
<proteinExistence type="inferred from homology"/>